<sequence>MPGLVMYAVALGESWLRATRHVANRDALRLEIASLDEVLDHARGQAFAQIPYASSTLELRSLADDNVLYDLAGALLSDDPPVVEAILDDLTELARLPAGRLPDIFEAYRAALVAAARPDDEMARPDSEQAVSPLAAVDPVPIESLRMASTSLAATRRPHSQSGLAPLLAGSERRWLRRAPPRTDGGAPRCGHAPGAGRAGGKVAASLFVHRGPAACLAIKASSVWDRYARFLDVSGFSRTPPTAELIQRQVADLKAQLGRTRKLLAPDVLATVRFARSAALALVMSHVNPVPGDAQAMATLVDMDDVCGLPSADLPLFQAILDV</sequence>
<comment type="caution">
    <text evidence="1">The sequence shown here is derived from an EMBL/GenBank/DDBJ whole genome shotgun (WGS) entry which is preliminary data.</text>
</comment>
<dbReference type="EMBL" id="MU274685">
    <property type="protein sequence ID" value="KAI0026377.1"/>
    <property type="molecule type" value="Genomic_DNA"/>
</dbReference>
<name>A0ACB8Q3Y1_9AGAM</name>
<evidence type="ECO:0000313" key="1">
    <source>
        <dbReference type="EMBL" id="KAI0026377.1"/>
    </source>
</evidence>
<gene>
    <name evidence="1" type="ORF">K488DRAFT_92709</name>
</gene>
<accession>A0ACB8Q3Y1</accession>
<protein>
    <submittedName>
        <fullName evidence="1">Uncharacterized protein</fullName>
    </submittedName>
</protein>
<dbReference type="Proteomes" id="UP000814128">
    <property type="component" value="Unassembled WGS sequence"/>
</dbReference>
<reference evidence="1" key="1">
    <citation type="submission" date="2021-02" db="EMBL/GenBank/DDBJ databases">
        <authorList>
            <consortium name="DOE Joint Genome Institute"/>
            <person name="Ahrendt S."/>
            <person name="Looney B.P."/>
            <person name="Miyauchi S."/>
            <person name="Morin E."/>
            <person name="Drula E."/>
            <person name="Courty P.E."/>
            <person name="Chicoki N."/>
            <person name="Fauchery L."/>
            <person name="Kohler A."/>
            <person name="Kuo A."/>
            <person name="Labutti K."/>
            <person name="Pangilinan J."/>
            <person name="Lipzen A."/>
            <person name="Riley R."/>
            <person name="Andreopoulos W."/>
            <person name="He G."/>
            <person name="Johnson J."/>
            <person name="Barry K.W."/>
            <person name="Grigoriev I.V."/>
            <person name="Nagy L."/>
            <person name="Hibbett D."/>
            <person name="Henrissat B."/>
            <person name="Matheny P.B."/>
            <person name="Labbe J."/>
            <person name="Martin F."/>
        </authorList>
    </citation>
    <scope>NUCLEOTIDE SEQUENCE</scope>
    <source>
        <strain evidence="1">EC-137</strain>
    </source>
</reference>
<proteinExistence type="predicted"/>
<keyword evidence="2" id="KW-1185">Reference proteome</keyword>
<reference evidence="1" key="2">
    <citation type="journal article" date="2022" name="New Phytol.">
        <title>Evolutionary transition to the ectomycorrhizal habit in the genomes of a hyperdiverse lineage of mushroom-forming fungi.</title>
        <authorList>
            <person name="Looney B."/>
            <person name="Miyauchi S."/>
            <person name="Morin E."/>
            <person name="Drula E."/>
            <person name="Courty P.E."/>
            <person name="Kohler A."/>
            <person name="Kuo A."/>
            <person name="LaButti K."/>
            <person name="Pangilinan J."/>
            <person name="Lipzen A."/>
            <person name="Riley R."/>
            <person name="Andreopoulos W."/>
            <person name="He G."/>
            <person name="Johnson J."/>
            <person name="Nolan M."/>
            <person name="Tritt A."/>
            <person name="Barry K.W."/>
            <person name="Grigoriev I.V."/>
            <person name="Nagy L.G."/>
            <person name="Hibbett D."/>
            <person name="Henrissat B."/>
            <person name="Matheny P.B."/>
            <person name="Labbe J."/>
            <person name="Martin F.M."/>
        </authorList>
    </citation>
    <scope>NUCLEOTIDE SEQUENCE</scope>
    <source>
        <strain evidence="1">EC-137</strain>
    </source>
</reference>
<evidence type="ECO:0000313" key="2">
    <source>
        <dbReference type="Proteomes" id="UP000814128"/>
    </source>
</evidence>
<organism evidence="1 2">
    <name type="scientific">Vararia minispora EC-137</name>
    <dbReference type="NCBI Taxonomy" id="1314806"/>
    <lineage>
        <taxon>Eukaryota</taxon>
        <taxon>Fungi</taxon>
        <taxon>Dikarya</taxon>
        <taxon>Basidiomycota</taxon>
        <taxon>Agaricomycotina</taxon>
        <taxon>Agaricomycetes</taxon>
        <taxon>Russulales</taxon>
        <taxon>Lachnocladiaceae</taxon>
        <taxon>Vararia</taxon>
    </lineage>
</organism>
<feature type="non-terminal residue" evidence="1">
    <location>
        <position position="324"/>
    </location>
</feature>